<dbReference type="Proteomes" id="UP001449657">
    <property type="component" value="Chromosome"/>
</dbReference>
<feature type="transmembrane region" description="Helical" evidence="1">
    <location>
        <begin position="178"/>
        <end position="200"/>
    </location>
</feature>
<name>A0ABZ2YXM2_9BACT</name>
<dbReference type="PANTHER" id="PTHR23028">
    <property type="entry name" value="ACETYLTRANSFERASE"/>
    <property type="match status" value="1"/>
</dbReference>
<feature type="transmembrane region" description="Helical" evidence="1">
    <location>
        <begin position="314"/>
        <end position="335"/>
    </location>
</feature>
<dbReference type="InterPro" id="IPR050879">
    <property type="entry name" value="Acyltransferase_3"/>
</dbReference>
<feature type="transmembrane region" description="Helical" evidence="1">
    <location>
        <begin position="123"/>
        <end position="143"/>
    </location>
</feature>
<dbReference type="InterPro" id="IPR002656">
    <property type="entry name" value="Acyl_transf_3_dom"/>
</dbReference>
<feature type="transmembrane region" description="Helical" evidence="1">
    <location>
        <begin position="48"/>
        <end position="67"/>
    </location>
</feature>
<reference evidence="3 4" key="1">
    <citation type="submission" date="2024-03" db="EMBL/GenBank/DDBJ databases">
        <title>Chitinophaga caseinilytica sp. nov., a casein hydrolysing bacterium isolated from forest soil.</title>
        <authorList>
            <person name="Lee D.S."/>
            <person name="Han D.M."/>
            <person name="Baek J.H."/>
            <person name="Choi D.G."/>
            <person name="Jeon J.H."/>
            <person name="Jeon C.O."/>
        </authorList>
    </citation>
    <scope>NUCLEOTIDE SEQUENCE [LARGE SCALE GENOMIC DNA]</scope>
    <source>
        <strain evidence="3 4">KACC 19118</strain>
    </source>
</reference>
<protein>
    <submittedName>
        <fullName evidence="3">Acyltransferase</fullName>
        <ecNumber evidence="3">2.3.-.-</ecNumber>
    </submittedName>
</protein>
<feature type="transmembrane region" description="Helical" evidence="1">
    <location>
        <begin position="274"/>
        <end position="293"/>
    </location>
</feature>
<sequence>MKVYFKNLDAIRFIAALLVILHHGQYFKTEQGVSSWSWMDYMLKDTGRMGVNLFFVLSGFLISYLLFKENKEKGRINFKNFYIRRMLRIWPLYLAYGIGMIVLAPWVFSKLGIETGIGLETTIVNLVFLLLFAVNIQLAFFPYNKGIVEITWSVCIEEQFYLVWPLLVAAFRNKLKTLFVILLSIGFLSKLLCLVLPYFFPVTSLQLFGINYVLLFDKLELFGTGMFAAWLLFNKDRFPRFFQAAFSPAVQWMMLLITALVVFSVAQIPVLSKYYFDHFIHAFLFGYLMLLAVAPNSVLHLEQPIMKSMGKVSYGIYLFHTPVCQLVMIVFLKVFGHTPGIVTWELLYPLTCVALTCGIAYLSYECFEKYFLRIKSRYAVVQTRI</sequence>
<evidence type="ECO:0000313" key="3">
    <source>
        <dbReference type="EMBL" id="WZN44760.1"/>
    </source>
</evidence>
<feature type="transmembrane region" description="Helical" evidence="1">
    <location>
        <begin position="245"/>
        <end position="268"/>
    </location>
</feature>
<evidence type="ECO:0000256" key="1">
    <source>
        <dbReference type="SAM" id="Phobius"/>
    </source>
</evidence>
<keyword evidence="1" id="KW-1133">Transmembrane helix</keyword>
<accession>A0ABZ2YXM2</accession>
<evidence type="ECO:0000259" key="2">
    <source>
        <dbReference type="Pfam" id="PF01757"/>
    </source>
</evidence>
<gene>
    <name evidence="3" type="ORF">WJU22_17840</name>
</gene>
<keyword evidence="1" id="KW-0472">Membrane</keyword>
<feature type="transmembrane region" description="Helical" evidence="1">
    <location>
        <begin position="347"/>
        <end position="367"/>
    </location>
</feature>
<keyword evidence="1" id="KW-0812">Transmembrane</keyword>
<feature type="transmembrane region" description="Helical" evidence="1">
    <location>
        <begin position="212"/>
        <end position="233"/>
    </location>
</feature>
<feature type="domain" description="Acyltransferase 3" evidence="2">
    <location>
        <begin position="6"/>
        <end position="359"/>
    </location>
</feature>
<organism evidence="3 4">
    <name type="scientific">Chitinophaga caseinilytica</name>
    <dbReference type="NCBI Taxonomy" id="2267521"/>
    <lineage>
        <taxon>Bacteria</taxon>
        <taxon>Pseudomonadati</taxon>
        <taxon>Bacteroidota</taxon>
        <taxon>Chitinophagia</taxon>
        <taxon>Chitinophagales</taxon>
        <taxon>Chitinophagaceae</taxon>
        <taxon>Chitinophaga</taxon>
    </lineage>
</organism>
<evidence type="ECO:0000313" key="4">
    <source>
        <dbReference type="Proteomes" id="UP001449657"/>
    </source>
</evidence>
<dbReference type="EC" id="2.3.-.-" evidence="3"/>
<keyword evidence="3" id="KW-0012">Acyltransferase</keyword>
<keyword evidence="4" id="KW-1185">Reference proteome</keyword>
<dbReference type="GO" id="GO:0016746">
    <property type="term" value="F:acyltransferase activity"/>
    <property type="evidence" value="ECO:0007669"/>
    <property type="project" value="UniProtKB-KW"/>
</dbReference>
<keyword evidence="3" id="KW-0808">Transferase</keyword>
<dbReference type="PANTHER" id="PTHR23028:SF53">
    <property type="entry name" value="ACYL_TRANSF_3 DOMAIN-CONTAINING PROTEIN"/>
    <property type="match status" value="1"/>
</dbReference>
<dbReference type="Pfam" id="PF01757">
    <property type="entry name" value="Acyl_transf_3"/>
    <property type="match status" value="1"/>
</dbReference>
<feature type="transmembrane region" description="Helical" evidence="1">
    <location>
        <begin position="87"/>
        <end position="108"/>
    </location>
</feature>
<dbReference type="RefSeq" id="WP_341839526.1">
    <property type="nucleotide sequence ID" value="NZ_CP149792.1"/>
</dbReference>
<proteinExistence type="predicted"/>
<dbReference type="EMBL" id="CP150096">
    <property type="protein sequence ID" value="WZN44760.1"/>
    <property type="molecule type" value="Genomic_DNA"/>
</dbReference>